<sequence>MGGFCGLTFRGWGAGGGGDGDGFGQGLHSPHASGGAGAHLPLMSSPDRGVLSSGFPGGNTPRMATPAGPLPDCLLLQSSAPNVDYSRPMAGPTALIAALNQRRSCGAATPPRSPDLGPPPPPAAAPVAAPGAARRADSFCPWKTGEASQIAPAAPYQIAPPPDASRSAGSVGTASSARFHTGSTAASRDATVTITSAGGSSAATPSSGGGAGGGSKATGSRAGAEAAAAPRVVRMFLQVAVVADPHQTSRRHEVIRLWLVPVEDEAQDVHRSGSGHGGGPRGVEVILPSDPARIGVDLSMSLARDLQFPVYSFIGAGAFGQVHRAILRGHIPVAVKLLTNSSPDDSVASSLVEELQIMSRVPDHRNIVKCYGGSEHPPEVFIVEVRPEFLGALVAQDLAAVTDAVIVS</sequence>
<evidence type="ECO:0000313" key="5">
    <source>
        <dbReference type="EMBL" id="KIY92396.1"/>
    </source>
</evidence>
<evidence type="ECO:0000256" key="2">
    <source>
        <dbReference type="PROSITE-ProRule" id="PRU10141"/>
    </source>
</evidence>
<proteinExistence type="predicted"/>
<name>A0A0D2LR34_9CHLO</name>
<feature type="region of interest" description="Disordered" evidence="3">
    <location>
        <begin position="104"/>
        <end position="132"/>
    </location>
</feature>
<reference evidence="5 6" key="1">
    <citation type="journal article" date="2013" name="BMC Genomics">
        <title>Reconstruction of the lipid metabolism for the microalga Monoraphidium neglectum from its genome sequence reveals characteristics suitable for biofuel production.</title>
        <authorList>
            <person name="Bogen C."/>
            <person name="Al-Dilaimi A."/>
            <person name="Albersmeier A."/>
            <person name="Wichmann J."/>
            <person name="Grundmann M."/>
            <person name="Rupp O."/>
            <person name="Lauersen K.J."/>
            <person name="Blifernez-Klassen O."/>
            <person name="Kalinowski J."/>
            <person name="Goesmann A."/>
            <person name="Mussgnug J.H."/>
            <person name="Kruse O."/>
        </authorList>
    </citation>
    <scope>NUCLEOTIDE SEQUENCE [LARGE SCALE GENOMIC DNA]</scope>
    <source>
        <strain evidence="5 6">SAG 48.87</strain>
    </source>
</reference>
<dbReference type="PROSITE" id="PS00107">
    <property type="entry name" value="PROTEIN_KINASE_ATP"/>
    <property type="match status" value="1"/>
</dbReference>
<feature type="region of interest" description="Disordered" evidence="3">
    <location>
        <begin position="21"/>
        <end position="62"/>
    </location>
</feature>
<dbReference type="PANTHER" id="PTHR24416:SF611">
    <property type="entry name" value="TYROSINE-PROTEIN KINASE TRANSMEMBRANE RECEPTOR ROR"/>
    <property type="match status" value="1"/>
</dbReference>
<dbReference type="GO" id="GO:0004714">
    <property type="term" value="F:transmembrane receptor protein tyrosine kinase activity"/>
    <property type="evidence" value="ECO:0007669"/>
    <property type="project" value="TreeGrafter"/>
</dbReference>
<evidence type="ECO:0000259" key="4">
    <source>
        <dbReference type="PROSITE" id="PS50011"/>
    </source>
</evidence>
<dbReference type="InterPro" id="IPR001245">
    <property type="entry name" value="Ser-Thr/Tyr_kinase_cat_dom"/>
</dbReference>
<dbReference type="STRING" id="145388.A0A0D2LR34"/>
<dbReference type="RefSeq" id="XP_013891416.1">
    <property type="nucleotide sequence ID" value="XM_014035962.1"/>
</dbReference>
<accession>A0A0D2LR34</accession>
<dbReference type="Pfam" id="PF07714">
    <property type="entry name" value="PK_Tyr_Ser-Thr"/>
    <property type="match status" value="1"/>
</dbReference>
<feature type="compositionally biased region" description="Polar residues" evidence="3">
    <location>
        <begin position="167"/>
        <end position="194"/>
    </location>
</feature>
<feature type="domain" description="Protein kinase" evidence="4">
    <location>
        <begin position="308"/>
        <end position="408"/>
    </location>
</feature>
<dbReference type="Gene3D" id="3.30.200.20">
    <property type="entry name" value="Phosphorylase Kinase, domain 1"/>
    <property type="match status" value="1"/>
</dbReference>
<keyword evidence="2" id="KW-0547">Nucleotide-binding</keyword>
<organism evidence="5 6">
    <name type="scientific">Monoraphidium neglectum</name>
    <dbReference type="NCBI Taxonomy" id="145388"/>
    <lineage>
        <taxon>Eukaryota</taxon>
        <taxon>Viridiplantae</taxon>
        <taxon>Chlorophyta</taxon>
        <taxon>core chlorophytes</taxon>
        <taxon>Chlorophyceae</taxon>
        <taxon>CS clade</taxon>
        <taxon>Sphaeropleales</taxon>
        <taxon>Selenastraceae</taxon>
        <taxon>Monoraphidium</taxon>
    </lineage>
</organism>
<feature type="compositionally biased region" description="Low complexity" evidence="3">
    <location>
        <begin position="195"/>
        <end position="206"/>
    </location>
</feature>
<dbReference type="OrthoDB" id="544400at2759"/>
<dbReference type="GO" id="GO:0005524">
    <property type="term" value="F:ATP binding"/>
    <property type="evidence" value="ECO:0007669"/>
    <property type="project" value="UniProtKB-UniRule"/>
</dbReference>
<keyword evidence="2" id="KW-0067">ATP-binding</keyword>
<evidence type="ECO:0000313" key="6">
    <source>
        <dbReference type="Proteomes" id="UP000054498"/>
    </source>
</evidence>
<dbReference type="GeneID" id="25733241"/>
<evidence type="ECO:0000256" key="1">
    <source>
        <dbReference type="ARBA" id="ARBA00004167"/>
    </source>
</evidence>
<dbReference type="KEGG" id="mng:MNEG_15567"/>
<gene>
    <name evidence="5" type="ORF">MNEG_15567</name>
</gene>
<dbReference type="InterPro" id="IPR000719">
    <property type="entry name" value="Prot_kinase_dom"/>
</dbReference>
<evidence type="ECO:0000256" key="3">
    <source>
        <dbReference type="SAM" id="MobiDB-lite"/>
    </source>
</evidence>
<keyword evidence="6" id="KW-1185">Reference proteome</keyword>
<feature type="region of interest" description="Disordered" evidence="3">
    <location>
        <begin position="151"/>
        <end position="222"/>
    </location>
</feature>
<feature type="compositionally biased region" description="Gly residues" evidence="3">
    <location>
        <begin position="207"/>
        <end position="216"/>
    </location>
</feature>
<dbReference type="PANTHER" id="PTHR24416">
    <property type="entry name" value="TYROSINE-PROTEIN KINASE RECEPTOR"/>
    <property type="match status" value="1"/>
</dbReference>
<protein>
    <recommendedName>
        <fullName evidence="4">Protein kinase domain-containing protein</fullName>
    </recommendedName>
</protein>
<feature type="compositionally biased region" description="Pro residues" evidence="3">
    <location>
        <begin position="111"/>
        <end position="124"/>
    </location>
</feature>
<dbReference type="InterPro" id="IPR011009">
    <property type="entry name" value="Kinase-like_dom_sf"/>
</dbReference>
<feature type="binding site" evidence="2">
    <location>
        <position position="336"/>
    </location>
    <ligand>
        <name>ATP</name>
        <dbReference type="ChEBI" id="CHEBI:30616"/>
    </ligand>
</feature>
<dbReference type="GO" id="GO:0005886">
    <property type="term" value="C:plasma membrane"/>
    <property type="evidence" value="ECO:0007669"/>
    <property type="project" value="TreeGrafter"/>
</dbReference>
<dbReference type="AlphaFoldDB" id="A0A0D2LR34"/>
<dbReference type="GO" id="GO:0043235">
    <property type="term" value="C:receptor complex"/>
    <property type="evidence" value="ECO:0007669"/>
    <property type="project" value="TreeGrafter"/>
</dbReference>
<dbReference type="Proteomes" id="UP000054498">
    <property type="component" value="Unassembled WGS sequence"/>
</dbReference>
<dbReference type="GO" id="GO:0007169">
    <property type="term" value="P:cell surface receptor protein tyrosine kinase signaling pathway"/>
    <property type="evidence" value="ECO:0007669"/>
    <property type="project" value="TreeGrafter"/>
</dbReference>
<dbReference type="PROSITE" id="PS50011">
    <property type="entry name" value="PROTEIN_KINASE_DOM"/>
    <property type="match status" value="1"/>
</dbReference>
<dbReference type="InterPro" id="IPR017441">
    <property type="entry name" value="Protein_kinase_ATP_BS"/>
</dbReference>
<dbReference type="InterPro" id="IPR050122">
    <property type="entry name" value="RTK"/>
</dbReference>
<comment type="subcellular location">
    <subcellularLocation>
        <location evidence="1">Membrane</location>
        <topology evidence="1">Single-pass membrane protein</topology>
    </subcellularLocation>
</comment>
<dbReference type="SUPFAM" id="SSF56112">
    <property type="entry name" value="Protein kinase-like (PK-like)"/>
    <property type="match status" value="1"/>
</dbReference>
<dbReference type="EMBL" id="KK105660">
    <property type="protein sequence ID" value="KIY92396.1"/>
    <property type="molecule type" value="Genomic_DNA"/>
</dbReference>